<feature type="domain" description="Sulfatase N-terminal" evidence="3">
    <location>
        <begin position="5"/>
        <end position="371"/>
    </location>
</feature>
<sequence length="513" mass="59190">MKNSVLFICADQWRWDCFGFMGHKHAHTPNIDKLVSRSTAFRKHFTGIVPCGPARATMLTGLYPFIHRSVCNGTPLDKRFTSIPLEARKLGYQPSLYGYTDTSYDPRGLEKNDPRLFTYESPMYGFDPVCHLPESNPKLWSDYLKQHGYKVEKPHELYDSRHAKKGEGFVYKAWEIPTELSDTSFLADRAIADLQNATEPFFMHISFLRPHPPFYVSEPWHSLIDPSSLEPPITHGTKQEMISHHPILKNMMTRYDDENSYPSEINYSELTKQDIARIQAVYLGMCAEVDSNIGKILQALDDSGQADNTMVIFTSDHGEMLGDYWQWGKNGWWDQSYRIPLIVHTPNCKEQLIDQMTESVDIAPTIIDWLDGDIPADWNGRSLLSIVENTQPQLPPREFVIFEWDFRELYYTDFVEKLKLAPEECNLAVIRSNEWKYVHFPAFPPLLYDLKNDQYEKDNLASDPKCDSIKAEMVGKLLGHRMRHAERQMANMKLTPAGPQISHGPPHRQILES</sequence>
<dbReference type="GO" id="GO:0046872">
    <property type="term" value="F:metal ion binding"/>
    <property type="evidence" value="ECO:0007669"/>
    <property type="project" value="UniProtKB-KW"/>
</dbReference>
<dbReference type="InterPro" id="IPR017850">
    <property type="entry name" value="Alkaline_phosphatase_core_sf"/>
</dbReference>
<dbReference type="GO" id="GO:0005737">
    <property type="term" value="C:cytoplasm"/>
    <property type="evidence" value="ECO:0007669"/>
    <property type="project" value="TreeGrafter"/>
</dbReference>
<organism evidence="4">
    <name type="scientific">uncultured Planctomycetales bacterium HF0770_03I01</name>
    <dbReference type="NCBI Taxonomy" id="723609"/>
    <lineage>
        <taxon>Bacteria</taxon>
        <taxon>Pseudomonadati</taxon>
        <taxon>Planctomycetota</taxon>
        <taxon>Planctomycetia</taxon>
        <taxon>Planctomycetales</taxon>
        <taxon>environmental samples</taxon>
    </lineage>
</organism>
<evidence type="ECO:0000256" key="2">
    <source>
        <dbReference type="ARBA" id="ARBA00022801"/>
    </source>
</evidence>
<dbReference type="Gene3D" id="3.40.720.10">
    <property type="entry name" value="Alkaline Phosphatase, subunit A"/>
    <property type="match status" value="1"/>
</dbReference>
<dbReference type="AlphaFoldDB" id="E7C6G5"/>
<dbReference type="PANTHER" id="PTHR45953:SF1">
    <property type="entry name" value="IDURONATE 2-SULFATASE"/>
    <property type="match status" value="1"/>
</dbReference>
<dbReference type="CDD" id="cd16028">
    <property type="entry name" value="PMH"/>
    <property type="match status" value="1"/>
</dbReference>
<keyword evidence="2" id="KW-0378">Hydrolase</keyword>
<evidence type="ECO:0000313" key="4">
    <source>
        <dbReference type="EMBL" id="ADI23039.1"/>
    </source>
</evidence>
<dbReference type="InterPro" id="IPR000917">
    <property type="entry name" value="Sulfatase_N"/>
</dbReference>
<keyword evidence="1" id="KW-0479">Metal-binding</keyword>
<protein>
    <submittedName>
        <fullName evidence="4">Arylsulfatase A and related enzymes</fullName>
    </submittedName>
</protein>
<proteinExistence type="predicted"/>
<dbReference type="GO" id="GO:0008484">
    <property type="term" value="F:sulfuric ester hydrolase activity"/>
    <property type="evidence" value="ECO:0007669"/>
    <property type="project" value="TreeGrafter"/>
</dbReference>
<dbReference type="PANTHER" id="PTHR45953">
    <property type="entry name" value="IDURONATE 2-SULFATASE"/>
    <property type="match status" value="1"/>
</dbReference>
<dbReference type="EMBL" id="GU568004">
    <property type="protein sequence ID" value="ADI23039.1"/>
    <property type="molecule type" value="Genomic_DNA"/>
</dbReference>
<evidence type="ECO:0000259" key="3">
    <source>
        <dbReference type="Pfam" id="PF00884"/>
    </source>
</evidence>
<dbReference type="SUPFAM" id="SSF53649">
    <property type="entry name" value="Alkaline phosphatase-like"/>
    <property type="match status" value="1"/>
</dbReference>
<dbReference type="Pfam" id="PF00884">
    <property type="entry name" value="Sulfatase"/>
    <property type="match status" value="1"/>
</dbReference>
<reference evidence="4" key="1">
    <citation type="submission" date="2010-01" db="EMBL/GenBank/DDBJ databases">
        <title>Genome fragments of uncultured bacteria from the North Pacific subtropical Gyre.</title>
        <authorList>
            <person name="Pham V.D."/>
            <person name="Delong E.F."/>
        </authorList>
    </citation>
    <scope>NUCLEOTIDE SEQUENCE</scope>
</reference>
<accession>E7C6G5</accession>
<name>E7C6G5_9BACT</name>
<evidence type="ECO:0000256" key="1">
    <source>
        <dbReference type="ARBA" id="ARBA00022723"/>
    </source>
</evidence>